<evidence type="ECO:0000256" key="1">
    <source>
        <dbReference type="ARBA" id="ARBA00023016"/>
    </source>
</evidence>
<reference evidence="5" key="1">
    <citation type="submission" date="2023-03" db="EMBL/GenBank/DDBJ databases">
        <title>Massive genome expansion in bonnet fungi (Mycena s.s.) driven by repeated elements and novel gene families across ecological guilds.</title>
        <authorList>
            <consortium name="Lawrence Berkeley National Laboratory"/>
            <person name="Harder C.B."/>
            <person name="Miyauchi S."/>
            <person name="Viragh M."/>
            <person name="Kuo A."/>
            <person name="Thoen E."/>
            <person name="Andreopoulos B."/>
            <person name="Lu D."/>
            <person name="Skrede I."/>
            <person name="Drula E."/>
            <person name="Henrissat B."/>
            <person name="Morin E."/>
            <person name="Kohler A."/>
            <person name="Barry K."/>
            <person name="LaButti K."/>
            <person name="Morin E."/>
            <person name="Salamov A."/>
            <person name="Lipzen A."/>
            <person name="Mereny Z."/>
            <person name="Hegedus B."/>
            <person name="Baldrian P."/>
            <person name="Stursova M."/>
            <person name="Weitz H."/>
            <person name="Taylor A."/>
            <person name="Grigoriev I.V."/>
            <person name="Nagy L.G."/>
            <person name="Martin F."/>
            <person name="Kauserud H."/>
        </authorList>
    </citation>
    <scope>NUCLEOTIDE SEQUENCE</scope>
    <source>
        <strain evidence="5">CBHHK182m</strain>
    </source>
</reference>
<evidence type="ECO:0000313" key="5">
    <source>
        <dbReference type="EMBL" id="KAJ7771817.1"/>
    </source>
</evidence>
<evidence type="ECO:0000256" key="3">
    <source>
        <dbReference type="RuleBase" id="RU003616"/>
    </source>
</evidence>
<dbReference type="PROSITE" id="PS01031">
    <property type="entry name" value="SHSP"/>
    <property type="match status" value="1"/>
</dbReference>
<dbReference type="InterPro" id="IPR031107">
    <property type="entry name" value="Small_HSP"/>
</dbReference>
<evidence type="ECO:0000259" key="4">
    <source>
        <dbReference type="PROSITE" id="PS01031"/>
    </source>
</evidence>
<feature type="domain" description="SHSP" evidence="4">
    <location>
        <begin position="39"/>
        <end position="155"/>
    </location>
</feature>
<dbReference type="EMBL" id="JARKIB010000015">
    <property type="protein sequence ID" value="KAJ7771817.1"/>
    <property type="molecule type" value="Genomic_DNA"/>
</dbReference>
<gene>
    <name evidence="5" type="ORF">B0H16DRAFT_196720</name>
</gene>
<proteinExistence type="inferred from homology"/>
<organism evidence="5 6">
    <name type="scientific">Mycena metata</name>
    <dbReference type="NCBI Taxonomy" id="1033252"/>
    <lineage>
        <taxon>Eukaryota</taxon>
        <taxon>Fungi</taxon>
        <taxon>Dikarya</taxon>
        <taxon>Basidiomycota</taxon>
        <taxon>Agaricomycotina</taxon>
        <taxon>Agaricomycetes</taxon>
        <taxon>Agaricomycetidae</taxon>
        <taxon>Agaricales</taxon>
        <taxon>Marasmiineae</taxon>
        <taxon>Mycenaceae</taxon>
        <taxon>Mycena</taxon>
    </lineage>
</organism>
<dbReference type="AlphaFoldDB" id="A0AAD7NR80"/>
<dbReference type="Proteomes" id="UP001215598">
    <property type="component" value="Unassembled WGS sequence"/>
</dbReference>
<dbReference type="InterPro" id="IPR008978">
    <property type="entry name" value="HSP20-like_chaperone"/>
</dbReference>
<name>A0AAD7NR80_9AGAR</name>
<keyword evidence="1" id="KW-0346">Stress response</keyword>
<dbReference type="InterPro" id="IPR002068">
    <property type="entry name" value="A-crystallin/Hsp20_dom"/>
</dbReference>
<dbReference type="PANTHER" id="PTHR11527">
    <property type="entry name" value="HEAT-SHOCK PROTEIN 20 FAMILY MEMBER"/>
    <property type="match status" value="1"/>
</dbReference>
<keyword evidence="6" id="KW-1185">Reference proteome</keyword>
<protein>
    <submittedName>
        <fullName evidence="5">HSP20-like chaperone</fullName>
    </submittedName>
</protein>
<accession>A0AAD7NR80</accession>
<evidence type="ECO:0000313" key="6">
    <source>
        <dbReference type="Proteomes" id="UP001215598"/>
    </source>
</evidence>
<dbReference type="CDD" id="cd06464">
    <property type="entry name" value="ACD_sHsps-like"/>
    <property type="match status" value="1"/>
</dbReference>
<sequence length="166" mass="19160">MSVFYYDPFYDVERMINESFGRMGNNQNQALQRQGENDDVQRAIRPRMDLHEDPKANTVTATFELPGLKKEDVQIDVHNGRLSVSAESKISTEHENDGYAIRERRYGKISRTLQLPQGVKESEVKANMDNGILTCDLPQDDPRAGAQEDYHFLNEWRTRKSDCHGR</sequence>
<evidence type="ECO:0000256" key="2">
    <source>
        <dbReference type="PROSITE-ProRule" id="PRU00285"/>
    </source>
</evidence>
<comment type="caution">
    <text evidence="5">The sequence shown here is derived from an EMBL/GenBank/DDBJ whole genome shotgun (WGS) entry which is preliminary data.</text>
</comment>
<comment type="similarity">
    <text evidence="2 3">Belongs to the small heat shock protein (HSP20) family.</text>
</comment>
<dbReference type="SUPFAM" id="SSF49764">
    <property type="entry name" value="HSP20-like chaperones"/>
    <property type="match status" value="1"/>
</dbReference>
<dbReference type="Pfam" id="PF00011">
    <property type="entry name" value="HSP20"/>
    <property type="match status" value="1"/>
</dbReference>
<dbReference type="Gene3D" id="2.60.40.790">
    <property type="match status" value="1"/>
</dbReference>